<evidence type="ECO:0000313" key="4">
    <source>
        <dbReference type="Proteomes" id="UP001356095"/>
    </source>
</evidence>
<feature type="domain" description="M23ase beta-sheet core" evidence="2">
    <location>
        <begin position="164"/>
        <end position="236"/>
    </location>
</feature>
<reference evidence="3 4" key="1">
    <citation type="submission" date="2023-08" db="EMBL/GenBank/DDBJ databases">
        <authorList>
            <person name="Girao M."/>
            <person name="Carvalho M.F."/>
        </authorList>
    </citation>
    <scope>NUCLEOTIDE SEQUENCE [LARGE SCALE GENOMIC DNA]</scope>
    <source>
        <strain evidence="3 4">CT-R113</strain>
    </source>
</reference>
<dbReference type="Pfam" id="PF01551">
    <property type="entry name" value="Peptidase_M23"/>
    <property type="match status" value="1"/>
</dbReference>
<keyword evidence="1" id="KW-1133">Transmembrane helix</keyword>
<gene>
    <name evidence="3" type="ORF">Q8791_14285</name>
</gene>
<evidence type="ECO:0000313" key="3">
    <source>
        <dbReference type="EMBL" id="MEE2038389.1"/>
    </source>
</evidence>
<proteinExistence type="predicted"/>
<sequence>MRSAARVCGLLVLWSVAVTLGVVLARPLLGFSGWWNAAALTLFLVLGSLTLLFGRLARRSTTPEAVEVAPPVSGAWLALNSPADRVPSHGTRAYGQEYAIDLLTDSEDRPAFGWWPPVRRNQDFPTFGEPLLAVADAVVVHASDHRRDHLSRNSYPALAYLVVEGVVRGLGGAGPVVGNHVVLDLGDGVFALYAHVRRGSLRVREGDRVRTGQTLALCGNSGNSTEPHLHFHLMDRADPDLAQGVPFTWRGVGVPANGERFEAPGPARD</sequence>
<dbReference type="Proteomes" id="UP001356095">
    <property type="component" value="Unassembled WGS sequence"/>
</dbReference>
<accession>A0ABU7K826</accession>
<feature type="transmembrane region" description="Helical" evidence="1">
    <location>
        <begin position="35"/>
        <end position="54"/>
    </location>
</feature>
<dbReference type="EMBL" id="JAUZMY010000012">
    <property type="protein sequence ID" value="MEE2038389.1"/>
    <property type="molecule type" value="Genomic_DNA"/>
</dbReference>
<dbReference type="Gene3D" id="2.70.70.10">
    <property type="entry name" value="Glucose Permease (Domain IIA)"/>
    <property type="match status" value="1"/>
</dbReference>
<dbReference type="SUPFAM" id="SSF51261">
    <property type="entry name" value="Duplicated hybrid motif"/>
    <property type="match status" value="1"/>
</dbReference>
<comment type="caution">
    <text evidence="3">The sequence shown here is derived from an EMBL/GenBank/DDBJ whole genome shotgun (WGS) entry which is preliminary data.</text>
</comment>
<dbReference type="CDD" id="cd12797">
    <property type="entry name" value="M23_peptidase"/>
    <property type="match status" value="1"/>
</dbReference>
<dbReference type="PANTHER" id="PTHR21666">
    <property type="entry name" value="PEPTIDASE-RELATED"/>
    <property type="match status" value="1"/>
</dbReference>
<dbReference type="InterPro" id="IPR011055">
    <property type="entry name" value="Dup_hybrid_motif"/>
</dbReference>
<dbReference type="EC" id="3.4.-.-" evidence="3"/>
<protein>
    <submittedName>
        <fullName evidence="3">M23 family metallopeptidase</fullName>
        <ecNumber evidence="3">3.4.-.-</ecNumber>
    </submittedName>
</protein>
<dbReference type="InterPro" id="IPR016047">
    <property type="entry name" value="M23ase_b-sheet_dom"/>
</dbReference>
<keyword evidence="1" id="KW-0812">Transmembrane</keyword>
<evidence type="ECO:0000256" key="1">
    <source>
        <dbReference type="SAM" id="Phobius"/>
    </source>
</evidence>
<dbReference type="GO" id="GO:0016787">
    <property type="term" value="F:hydrolase activity"/>
    <property type="evidence" value="ECO:0007669"/>
    <property type="project" value="UniProtKB-KW"/>
</dbReference>
<dbReference type="RefSeq" id="WP_330092170.1">
    <property type="nucleotide sequence ID" value="NZ_JAUZMY010000012.1"/>
</dbReference>
<keyword evidence="3" id="KW-0378">Hydrolase</keyword>
<evidence type="ECO:0000259" key="2">
    <source>
        <dbReference type="Pfam" id="PF01551"/>
    </source>
</evidence>
<dbReference type="PANTHER" id="PTHR21666:SF270">
    <property type="entry name" value="MUREIN HYDROLASE ACTIVATOR ENVC"/>
    <property type="match status" value="1"/>
</dbReference>
<name>A0ABU7K826_9ACTN</name>
<dbReference type="InterPro" id="IPR050570">
    <property type="entry name" value="Cell_wall_metabolism_enzyme"/>
</dbReference>
<keyword evidence="1" id="KW-0472">Membrane</keyword>
<organism evidence="3 4">
    <name type="scientific">Nocardiopsis codii</name>
    <dbReference type="NCBI Taxonomy" id="3065942"/>
    <lineage>
        <taxon>Bacteria</taxon>
        <taxon>Bacillati</taxon>
        <taxon>Actinomycetota</taxon>
        <taxon>Actinomycetes</taxon>
        <taxon>Streptosporangiales</taxon>
        <taxon>Nocardiopsidaceae</taxon>
        <taxon>Nocardiopsis</taxon>
    </lineage>
</organism>
<keyword evidence="4" id="KW-1185">Reference proteome</keyword>